<feature type="signal peptide" evidence="1">
    <location>
        <begin position="1"/>
        <end position="23"/>
    </location>
</feature>
<name>A0A7C8YJS2_OPUST</name>
<evidence type="ECO:0000256" key="1">
    <source>
        <dbReference type="SAM" id="SignalP"/>
    </source>
</evidence>
<organism evidence="2">
    <name type="scientific">Opuntia streptacantha</name>
    <name type="common">Prickly pear cactus</name>
    <name type="synonym">Opuntia cardona</name>
    <dbReference type="NCBI Taxonomy" id="393608"/>
    <lineage>
        <taxon>Eukaryota</taxon>
        <taxon>Viridiplantae</taxon>
        <taxon>Streptophyta</taxon>
        <taxon>Embryophyta</taxon>
        <taxon>Tracheophyta</taxon>
        <taxon>Spermatophyta</taxon>
        <taxon>Magnoliopsida</taxon>
        <taxon>eudicotyledons</taxon>
        <taxon>Gunneridae</taxon>
        <taxon>Pentapetalae</taxon>
        <taxon>Caryophyllales</taxon>
        <taxon>Cactineae</taxon>
        <taxon>Cactaceae</taxon>
        <taxon>Opuntioideae</taxon>
        <taxon>Opuntia</taxon>
    </lineage>
</organism>
<proteinExistence type="predicted"/>
<protein>
    <recommendedName>
        <fullName evidence="3">PAR1 protein</fullName>
    </recommendedName>
</protein>
<keyword evidence="1" id="KW-0732">Signal</keyword>
<dbReference type="AlphaFoldDB" id="A0A7C8YJS2"/>
<dbReference type="InterPro" id="IPR009489">
    <property type="entry name" value="PAR1"/>
</dbReference>
<reference evidence="2" key="2">
    <citation type="submission" date="2020-07" db="EMBL/GenBank/DDBJ databases">
        <authorList>
            <person name="Vera ALvarez R."/>
            <person name="Arias-Moreno D.M."/>
            <person name="Jimenez-Jacinto V."/>
            <person name="Jimenez-Bremont J.F."/>
            <person name="Swaminathan K."/>
            <person name="Moose S.P."/>
            <person name="Guerrero-Gonzalez M.L."/>
            <person name="Marino-Ramirez L."/>
            <person name="Landsman D."/>
            <person name="Rodriguez-Kessler M."/>
            <person name="Delgado-Sanchez P."/>
        </authorList>
    </citation>
    <scope>NUCLEOTIDE SEQUENCE</scope>
    <source>
        <tissue evidence="2">Cladode</tissue>
    </source>
</reference>
<feature type="chain" id="PRO_5028393385" description="PAR1 protein" evidence="1">
    <location>
        <begin position="24"/>
        <end position="182"/>
    </location>
</feature>
<dbReference type="EMBL" id="GISG01028437">
    <property type="protein sequence ID" value="MBA4620058.1"/>
    <property type="molecule type" value="Transcribed_RNA"/>
</dbReference>
<dbReference type="PANTHER" id="PTHR33649:SF4">
    <property type="entry name" value="PAR1 PROTEIN"/>
    <property type="match status" value="1"/>
</dbReference>
<sequence length="182" mass="19604">MPFSSSKLSFVLFAAIFIQASLGELICEQLPSEMCALAISSSGRRCVLEKYKNEKGENEYECKTSEVIVGGMSEYIETDECVKACGVDRKMVGISSDNLLEPRFTAKLCSPACYNKCPNVVDLYAKLAEGEGVYLPNLCKKQQRNPRRAMVELMSSGAALGPVSSASMVANAPAPAPVSITI</sequence>
<dbReference type="PANTHER" id="PTHR33649">
    <property type="entry name" value="PAR1 PROTEIN"/>
    <property type="match status" value="1"/>
</dbReference>
<reference evidence="2" key="1">
    <citation type="journal article" date="2013" name="J. Plant Res.">
        <title>Effect of fungi and light on seed germination of three Opuntia species from semiarid lands of central Mexico.</title>
        <authorList>
            <person name="Delgado-Sanchez P."/>
            <person name="Jimenez-Bremont J.F."/>
            <person name="Guerrero-Gonzalez Mde L."/>
            <person name="Flores J."/>
        </authorList>
    </citation>
    <scope>NUCLEOTIDE SEQUENCE</scope>
    <source>
        <tissue evidence="2">Cladode</tissue>
    </source>
</reference>
<evidence type="ECO:0000313" key="2">
    <source>
        <dbReference type="EMBL" id="MBA4620058.1"/>
    </source>
</evidence>
<accession>A0A7C8YJS2</accession>
<evidence type="ECO:0008006" key="3">
    <source>
        <dbReference type="Google" id="ProtNLM"/>
    </source>
</evidence>
<dbReference type="Pfam" id="PF06521">
    <property type="entry name" value="PAR1"/>
    <property type="match status" value="1"/>
</dbReference>